<keyword evidence="4" id="KW-0812">Transmembrane</keyword>
<proteinExistence type="predicted"/>
<dbReference type="PANTHER" id="PTHR42852">
    <property type="entry name" value="THIOL:DISULFIDE INTERCHANGE PROTEIN DSBE"/>
    <property type="match status" value="1"/>
</dbReference>
<dbReference type="Proteomes" id="UP000198931">
    <property type="component" value="Unassembled WGS sequence"/>
</dbReference>
<dbReference type="AlphaFoldDB" id="A0A1I3D144"/>
<dbReference type="InterPro" id="IPR036249">
    <property type="entry name" value="Thioredoxin-like_sf"/>
</dbReference>
<keyword evidence="6" id="KW-0413">Isomerase</keyword>
<dbReference type="InterPro" id="IPR013766">
    <property type="entry name" value="Thioredoxin_domain"/>
</dbReference>
<dbReference type="PROSITE" id="PS00194">
    <property type="entry name" value="THIOREDOXIN_1"/>
    <property type="match status" value="1"/>
</dbReference>
<keyword evidence="4" id="KW-0472">Membrane</keyword>
<feature type="domain" description="Thioredoxin" evidence="5">
    <location>
        <begin position="38"/>
        <end position="185"/>
    </location>
</feature>
<dbReference type="PROSITE" id="PS51352">
    <property type="entry name" value="THIOREDOXIN_2"/>
    <property type="match status" value="1"/>
</dbReference>
<organism evidence="6 7">
    <name type="scientific">Halpernia frigidisoli</name>
    <dbReference type="NCBI Taxonomy" id="1125876"/>
    <lineage>
        <taxon>Bacteria</taxon>
        <taxon>Pseudomonadati</taxon>
        <taxon>Bacteroidota</taxon>
        <taxon>Flavobacteriia</taxon>
        <taxon>Flavobacteriales</taxon>
        <taxon>Weeksellaceae</taxon>
        <taxon>Chryseobacterium group</taxon>
        <taxon>Halpernia</taxon>
    </lineage>
</organism>
<keyword evidence="2" id="KW-0201">Cytochrome c-type biogenesis</keyword>
<evidence type="ECO:0000259" key="5">
    <source>
        <dbReference type="PROSITE" id="PS51352"/>
    </source>
</evidence>
<comment type="subcellular location">
    <subcellularLocation>
        <location evidence="1">Cell envelope</location>
    </subcellularLocation>
</comment>
<keyword evidence="4" id="KW-1133">Transmembrane helix</keyword>
<sequence length="185" mass="21332">MKFLKKNIFYFVLTAFMIAVFTIPKFGDFIRSQILMSPSVNKVQSEITVSDAEYNVILKGINVPDANLKDFKNETLFLNFWGTWCPPCRAEWPTIQKLYDSKKGKMKFVLVAMQEKEADVRKFLKENNYSVPVYVAQSPLSEKLLVQIFPTTFILGKGGRIYQKEEGSKDWNSKSVSEFIDNVTK</sequence>
<dbReference type="RefSeq" id="WP_090078302.1">
    <property type="nucleotide sequence ID" value="NZ_FOQT01000001.1"/>
</dbReference>
<dbReference type="STRING" id="1125876.SAMN05443292_0185"/>
<protein>
    <submittedName>
        <fullName evidence="6">Thiol-disulfide isomerase or thioredoxin</fullName>
    </submittedName>
</protein>
<dbReference type="PANTHER" id="PTHR42852:SF13">
    <property type="entry name" value="PROTEIN DIPZ"/>
    <property type="match status" value="1"/>
</dbReference>
<dbReference type="EMBL" id="FOQT01000001">
    <property type="protein sequence ID" value="SFH80191.1"/>
    <property type="molecule type" value="Genomic_DNA"/>
</dbReference>
<dbReference type="OrthoDB" id="9815205at2"/>
<keyword evidence="3" id="KW-0676">Redox-active center</keyword>
<dbReference type="SUPFAM" id="SSF52833">
    <property type="entry name" value="Thioredoxin-like"/>
    <property type="match status" value="1"/>
</dbReference>
<keyword evidence="7" id="KW-1185">Reference proteome</keyword>
<dbReference type="GO" id="GO:0016491">
    <property type="term" value="F:oxidoreductase activity"/>
    <property type="evidence" value="ECO:0007669"/>
    <property type="project" value="InterPro"/>
</dbReference>
<evidence type="ECO:0000313" key="7">
    <source>
        <dbReference type="Proteomes" id="UP000198931"/>
    </source>
</evidence>
<dbReference type="InterPro" id="IPR013740">
    <property type="entry name" value="Redoxin"/>
</dbReference>
<gene>
    <name evidence="6" type="ORF">SAMN05443292_0185</name>
</gene>
<dbReference type="InterPro" id="IPR017937">
    <property type="entry name" value="Thioredoxin_CS"/>
</dbReference>
<dbReference type="Gene3D" id="3.40.30.10">
    <property type="entry name" value="Glutaredoxin"/>
    <property type="match status" value="1"/>
</dbReference>
<dbReference type="Pfam" id="PF08534">
    <property type="entry name" value="Redoxin"/>
    <property type="match status" value="1"/>
</dbReference>
<dbReference type="GO" id="GO:0016853">
    <property type="term" value="F:isomerase activity"/>
    <property type="evidence" value="ECO:0007669"/>
    <property type="project" value="UniProtKB-KW"/>
</dbReference>
<dbReference type="GO" id="GO:0017004">
    <property type="term" value="P:cytochrome complex assembly"/>
    <property type="evidence" value="ECO:0007669"/>
    <property type="project" value="UniProtKB-KW"/>
</dbReference>
<reference evidence="6 7" key="1">
    <citation type="submission" date="2016-10" db="EMBL/GenBank/DDBJ databases">
        <authorList>
            <person name="de Groot N.N."/>
        </authorList>
    </citation>
    <scope>NUCLEOTIDE SEQUENCE [LARGE SCALE GENOMIC DNA]</scope>
    <source>
        <strain evidence="6 7">DSM 26000</strain>
    </source>
</reference>
<dbReference type="InterPro" id="IPR050553">
    <property type="entry name" value="Thioredoxin_ResA/DsbE_sf"/>
</dbReference>
<evidence type="ECO:0000256" key="3">
    <source>
        <dbReference type="ARBA" id="ARBA00023284"/>
    </source>
</evidence>
<evidence type="ECO:0000256" key="1">
    <source>
        <dbReference type="ARBA" id="ARBA00004196"/>
    </source>
</evidence>
<dbReference type="GO" id="GO:0030313">
    <property type="term" value="C:cell envelope"/>
    <property type="evidence" value="ECO:0007669"/>
    <property type="project" value="UniProtKB-SubCell"/>
</dbReference>
<evidence type="ECO:0000256" key="4">
    <source>
        <dbReference type="SAM" id="Phobius"/>
    </source>
</evidence>
<evidence type="ECO:0000313" key="6">
    <source>
        <dbReference type="EMBL" id="SFH80191.1"/>
    </source>
</evidence>
<accession>A0A1I3D144</accession>
<evidence type="ECO:0000256" key="2">
    <source>
        <dbReference type="ARBA" id="ARBA00022748"/>
    </source>
</evidence>
<feature type="transmembrane region" description="Helical" evidence="4">
    <location>
        <begin position="7"/>
        <end position="27"/>
    </location>
</feature>
<name>A0A1I3D144_9FLAO</name>
<dbReference type="CDD" id="cd02966">
    <property type="entry name" value="TlpA_like_family"/>
    <property type="match status" value="1"/>
</dbReference>